<dbReference type="EMBL" id="JAMGBC010000001">
    <property type="protein sequence ID" value="MCL6677833.1"/>
    <property type="molecule type" value="Genomic_DNA"/>
</dbReference>
<dbReference type="InterPro" id="IPR000914">
    <property type="entry name" value="SBP_5_dom"/>
</dbReference>
<evidence type="ECO:0000256" key="1">
    <source>
        <dbReference type="ARBA" id="ARBA00004418"/>
    </source>
</evidence>
<evidence type="ECO:0000256" key="2">
    <source>
        <dbReference type="ARBA" id="ARBA00005695"/>
    </source>
</evidence>
<keyword evidence="4 5" id="KW-0732">Signal</keyword>
<comment type="caution">
    <text evidence="7">The sequence shown here is derived from an EMBL/GenBank/DDBJ whole genome shotgun (WGS) entry which is preliminary data.</text>
</comment>
<keyword evidence="3" id="KW-0813">Transport</keyword>
<accession>A0ABT0RC60</accession>
<protein>
    <submittedName>
        <fullName evidence="7">ABC transporter substrate-binding protein</fullName>
    </submittedName>
</protein>
<organism evidence="7 8">
    <name type="scientific">Sphingomonas anseongensis</name>
    <dbReference type="NCBI Taxonomy" id="2908207"/>
    <lineage>
        <taxon>Bacteria</taxon>
        <taxon>Pseudomonadati</taxon>
        <taxon>Pseudomonadota</taxon>
        <taxon>Alphaproteobacteria</taxon>
        <taxon>Sphingomonadales</taxon>
        <taxon>Sphingomonadaceae</taxon>
        <taxon>Sphingomonas</taxon>
    </lineage>
</organism>
<evidence type="ECO:0000313" key="7">
    <source>
        <dbReference type="EMBL" id="MCL6677833.1"/>
    </source>
</evidence>
<proteinExistence type="inferred from homology"/>
<keyword evidence="8" id="KW-1185">Reference proteome</keyword>
<evidence type="ECO:0000259" key="6">
    <source>
        <dbReference type="Pfam" id="PF00496"/>
    </source>
</evidence>
<dbReference type="SUPFAM" id="SSF53850">
    <property type="entry name" value="Periplasmic binding protein-like II"/>
    <property type="match status" value="1"/>
</dbReference>
<dbReference type="Gene3D" id="3.40.190.10">
    <property type="entry name" value="Periplasmic binding protein-like II"/>
    <property type="match status" value="1"/>
</dbReference>
<feature type="domain" description="Solute-binding protein family 5" evidence="6">
    <location>
        <begin position="75"/>
        <end position="377"/>
    </location>
</feature>
<evidence type="ECO:0000256" key="3">
    <source>
        <dbReference type="ARBA" id="ARBA00022448"/>
    </source>
</evidence>
<comment type="subcellular location">
    <subcellularLocation>
        <location evidence="1">Periplasm</location>
    </subcellularLocation>
</comment>
<dbReference type="PANTHER" id="PTHR30290">
    <property type="entry name" value="PERIPLASMIC BINDING COMPONENT OF ABC TRANSPORTER"/>
    <property type="match status" value="1"/>
</dbReference>
<feature type="chain" id="PRO_5046388154" evidence="5">
    <location>
        <begin position="21"/>
        <end position="493"/>
    </location>
</feature>
<dbReference type="Gene3D" id="3.10.105.10">
    <property type="entry name" value="Dipeptide-binding Protein, Domain 3"/>
    <property type="match status" value="1"/>
</dbReference>
<dbReference type="Pfam" id="PF00496">
    <property type="entry name" value="SBP_bac_5"/>
    <property type="match status" value="1"/>
</dbReference>
<evidence type="ECO:0000313" key="8">
    <source>
        <dbReference type="Proteomes" id="UP001165343"/>
    </source>
</evidence>
<dbReference type="PANTHER" id="PTHR30290:SF10">
    <property type="entry name" value="PERIPLASMIC OLIGOPEPTIDE-BINDING PROTEIN-RELATED"/>
    <property type="match status" value="1"/>
</dbReference>
<comment type="similarity">
    <text evidence="2">Belongs to the bacterial solute-binding protein 5 family.</text>
</comment>
<dbReference type="InterPro" id="IPR039424">
    <property type="entry name" value="SBP_5"/>
</dbReference>
<evidence type="ECO:0000256" key="4">
    <source>
        <dbReference type="ARBA" id="ARBA00022729"/>
    </source>
</evidence>
<feature type="signal peptide" evidence="5">
    <location>
        <begin position="1"/>
        <end position="20"/>
    </location>
</feature>
<gene>
    <name evidence="7" type="ORF">LZ519_00645</name>
</gene>
<dbReference type="Proteomes" id="UP001165343">
    <property type="component" value="Unassembled WGS sequence"/>
</dbReference>
<sequence length="493" mass="53378">MRISLLRRCFLMAMAAVAAASVGGCERKSQGVLQVLVIGGQPRLADPQRVAPSQSDSVLLANVAQGLVRFDAHGQVEPGLAETWNVSDDGLSYIFRLANTHWSDGRRVTAQQVAQTLKRLIGPPSRNPIKDSFGAVEDVVAMTDRVLEIRLKQPRPHLLQLLAQPQMAMVYGGGSGPFTIERPKASGKNLMLVRDVETPDEEQPRRDRLELGSSNAQDAVRMFAAGETDLVLGGTFVDLPFAREASLPRRALQFDPASGLFGLAPGRDSKIISDPDVRRLLSQAIDRDALVAALSVPGLVPRATVLEPGLDNIPDPAPPAWAAAPIADRRAALAATARRLFAGQEAPTITVALPIGPGADLLFRRLVNDWGAIGLTVRRSAAGEVADLRLIDEVAPSTSANWFVRRFRCAQARICDDHLDELLEAARDTAVLAQRSALFEQAAREIDDQQLFIPIAAPIRWSLVSSRIAGFAGNRFAIHTLIDLEQRLDRTGD</sequence>
<dbReference type="PROSITE" id="PS51257">
    <property type="entry name" value="PROKAR_LIPOPROTEIN"/>
    <property type="match status" value="1"/>
</dbReference>
<name>A0ABT0RC60_9SPHN</name>
<evidence type="ECO:0000256" key="5">
    <source>
        <dbReference type="SAM" id="SignalP"/>
    </source>
</evidence>
<dbReference type="RefSeq" id="WP_249866822.1">
    <property type="nucleotide sequence ID" value="NZ_JAMGBC010000001.1"/>
</dbReference>
<reference evidence="7" key="1">
    <citation type="submission" date="2022-05" db="EMBL/GenBank/DDBJ databases">
        <authorList>
            <person name="Jo J.-H."/>
            <person name="Im W.-T."/>
        </authorList>
    </citation>
    <scope>NUCLEOTIDE SEQUENCE</scope>
    <source>
        <strain evidence="7">RG327</strain>
    </source>
</reference>